<evidence type="ECO:0008006" key="4">
    <source>
        <dbReference type="Google" id="ProtNLM"/>
    </source>
</evidence>
<protein>
    <recommendedName>
        <fullName evidence="4">Rod shape-determining protein MreD</fullName>
    </recommendedName>
</protein>
<keyword evidence="3" id="KW-1185">Reference proteome</keyword>
<proteinExistence type="predicted"/>
<accession>A0ABT3X6Q4</accession>
<sequence>MIFLPERFDLNEWTVIAFFLLTLIIALRLPPRFPLSIIVTMAVFSAATARIFDHALAGPVVKDLYDIMDLNKIEWFDLLTYLMFAPPGYLFLYAYEKWQPKGLQIVAFLLATALLATGIEWLLHLGRVFTHKTWKLEYSFLVYLFVQPLTLRLFVYLKRYQWKED</sequence>
<feature type="transmembrane region" description="Helical" evidence="1">
    <location>
        <begin position="13"/>
        <end position="30"/>
    </location>
</feature>
<feature type="transmembrane region" description="Helical" evidence="1">
    <location>
        <begin position="78"/>
        <end position="95"/>
    </location>
</feature>
<reference evidence="2 3" key="1">
    <citation type="submission" date="2022-11" db="EMBL/GenBank/DDBJ databases">
        <title>Study of microbial diversity in lake waters.</title>
        <authorList>
            <person name="Zhang J."/>
        </authorList>
    </citation>
    <scope>NUCLEOTIDE SEQUENCE [LARGE SCALE GENOMIC DNA]</scope>
    <source>
        <strain evidence="2 3">DT12</strain>
    </source>
</reference>
<keyword evidence="1" id="KW-1133">Transmembrane helix</keyword>
<evidence type="ECO:0000256" key="1">
    <source>
        <dbReference type="SAM" id="Phobius"/>
    </source>
</evidence>
<feature type="transmembrane region" description="Helical" evidence="1">
    <location>
        <begin position="102"/>
        <end position="123"/>
    </location>
</feature>
<evidence type="ECO:0000313" key="3">
    <source>
        <dbReference type="Proteomes" id="UP001208017"/>
    </source>
</evidence>
<evidence type="ECO:0000313" key="2">
    <source>
        <dbReference type="EMBL" id="MCX7571537.1"/>
    </source>
</evidence>
<feature type="transmembrane region" description="Helical" evidence="1">
    <location>
        <begin position="138"/>
        <end position="157"/>
    </location>
</feature>
<keyword evidence="1" id="KW-0472">Membrane</keyword>
<dbReference type="RefSeq" id="WP_267152784.1">
    <property type="nucleotide sequence ID" value="NZ_JAPMLT010000011.1"/>
</dbReference>
<comment type="caution">
    <text evidence="2">The sequence shown here is derived from an EMBL/GenBank/DDBJ whole genome shotgun (WGS) entry which is preliminary data.</text>
</comment>
<dbReference type="Proteomes" id="UP001208017">
    <property type="component" value="Unassembled WGS sequence"/>
</dbReference>
<gene>
    <name evidence="2" type="ORF">OS242_16435</name>
</gene>
<organism evidence="2 3">
    <name type="scientific">Tumebacillus lacus</name>
    <dbReference type="NCBI Taxonomy" id="2995335"/>
    <lineage>
        <taxon>Bacteria</taxon>
        <taxon>Bacillati</taxon>
        <taxon>Bacillota</taxon>
        <taxon>Bacilli</taxon>
        <taxon>Bacillales</taxon>
        <taxon>Alicyclobacillaceae</taxon>
        <taxon>Tumebacillus</taxon>
    </lineage>
</organism>
<name>A0ABT3X6Q4_9BACL</name>
<keyword evidence="1" id="KW-0812">Transmembrane</keyword>
<dbReference type="EMBL" id="JAPMLT010000011">
    <property type="protein sequence ID" value="MCX7571537.1"/>
    <property type="molecule type" value="Genomic_DNA"/>
</dbReference>
<feature type="transmembrane region" description="Helical" evidence="1">
    <location>
        <begin position="37"/>
        <end position="58"/>
    </location>
</feature>